<feature type="transmembrane region" description="Helical" evidence="1">
    <location>
        <begin position="12"/>
        <end position="32"/>
    </location>
</feature>
<evidence type="ECO:0000256" key="1">
    <source>
        <dbReference type="SAM" id="Phobius"/>
    </source>
</evidence>
<evidence type="ECO:0000313" key="3">
    <source>
        <dbReference type="Proteomes" id="UP000240259"/>
    </source>
</evidence>
<keyword evidence="1" id="KW-1133">Transmembrane helix</keyword>
<dbReference type="EMBL" id="PZJX01000028">
    <property type="protein sequence ID" value="PTE09565.1"/>
    <property type="molecule type" value="Genomic_DNA"/>
</dbReference>
<name>A0A2T4IVB7_9HYPH</name>
<protein>
    <submittedName>
        <fullName evidence="2">Uncharacterized protein</fullName>
    </submittedName>
</protein>
<dbReference type="RefSeq" id="WP_146172551.1">
    <property type="nucleotide sequence ID" value="NZ_PZJX01000028.1"/>
</dbReference>
<dbReference type="AlphaFoldDB" id="A0A2T4IVB7"/>
<keyword evidence="3" id="KW-1185">Reference proteome</keyword>
<accession>A0A2T4IVB7</accession>
<feature type="transmembrane region" description="Helical" evidence="1">
    <location>
        <begin position="44"/>
        <end position="69"/>
    </location>
</feature>
<proteinExistence type="predicted"/>
<gene>
    <name evidence="2" type="ORF">C9427_15900</name>
</gene>
<keyword evidence="1" id="KW-0812">Transmembrane</keyword>
<keyword evidence="1" id="KW-0472">Membrane</keyword>
<dbReference type="Proteomes" id="UP000240259">
    <property type="component" value="Unassembled WGS sequence"/>
</dbReference>
<reference evidence="2 3" key="1">
    <citation type="submission" date="2018-03" db="EMBL/GenBank/DDBJ databases">
        <title>Genome sequence of the symbiotic type strain Mesorhizobium helmanticense CSLC115NT isolated from Lotus corniculatus nodules.</title>
        <authorList>
            <person name="Sannazzaro A.I."/>
            <person name="Torres Tejerizo G.A."/>
            <person name="Dip D."/>
            <person name="Caballero M."/>
            <person name="Pistorio M."/>
            <person name="Estrella M.J."/>
        </authorList>
    </citation>
    <scope>NUCLEOTIDE SEQUENCE [LARGE SCALE GENOMIC DNA]</scope>
    <source>
        <strain evidence="2 3">CSLC115N</strain>
    </source>
</reference>
<evidence type="ECO:0000313" key="2">
    <source>
        <dbReference type="EMBL" id="PTE09565.1"/>
    </source>
</evidence>
<dbReference type="OrthoDB" id="8115457at2"/>
<sequence length="70" mass="7357">MPQLVVFMIKNLATGAMIGLFVAGWLITYGSIADLLPSSDNSYLAIGIVAYSMASTFGLGFLATALLLLK</sequence>
<organism evidence="2 3">
    <name type="scientific">Mesorhizobium helmanticense</name>
    <dbReference type="NCBI Taxonomy" id="1776423"/>
    <lineage>
        <taxon>Bacteria</taxon>
        <taxon>Pseudomonadati</taxon>
        <taxon>Pseudomonadota</taxon>
        <taxon>Alphaproteobacteria</taxon>
        <taxon>Hyphomicrobiales</taxon>
        <taxon>Phyllobacteriaceae</taxon>
        <taxon>Mesorhizobium</taxon>
    </lineage>
</organism>
<comment type="caution">
    <text evidence="2">The sequence shown here is derived from an EMBL/GenBank/DDBJ whole genome shotgun (WGS) entry which is preliminary data.</text>
</comment>